<organism evidence="11 12">
    <name type="scientific">Pseudobacter ginsenosidimutans</name>
    <dbReference type="NCBI Taxonomy" id="661488"/>
    <lineage>
        <taxon>Bacteria</taxon>
        <taxon>Pseudomonadati</taxon>
        <taxon>Bacteroidota</taxon>
        <taxon>Chitinophagia</taxon>
        <taxon>Chitinophagales</taxon>
        <taxon>Chitinophagaceae</taxon>
        <taxon>Pseudobacter</taxon>
    </lineage>
</organism>
<evidence type="ECO:0000256" key="7">
    <source>
        <dbReference type="SAM" id="Phobius"/>
    </source>
</evidence>
<feature type="domain" description="Phage shock protein PspC N-terminal" evidence="8">
    <location>
        <begin position="124"/>
        <end position="176"/>
    </location>
</feature>
<keyword evidence="12" id="KW-1185">Reference proteome</keyword>
<feature type="domain" description="Phage shock protein PspC N-terminal" evidence="8">
    <location>
        <begin position="185"/>
        <end position="267"/>
    </location>
</feature>
<keyword evidence="3 7" id="KW-0812">Transmembrane</keyword>
<evidence type="ECO:0000259" key="10">
    <source>
        <dbReference type="Pfam" id="PF22744"/>
    </source>
</evidence>
<comment type="subcellular location">
    <subcellularLocation>
        <location evidence="1">Cell membrane</location>
        <topology evidence="1">Single-pass membrane protein</topology>
    </subcellularLocation>
</comment>
<sequence length="711" mass="80392">MKKVININFQGRVIPIEETAFDLLKQYIDSLRSYFAREEGRDEIINDIESRIAELFSERLKKGAVCITDQDVNEVSASIGRPEDFEDDGGSTTQETTGEESKQSQQQQSTQSAGSQQYATGRGRLYRNTDDKILGGVCSGLANYLGIDPVILRIIFVILMAPLFWVYIILWIVVPGKSVQTNITKRLYRSSDDKVIAGVAGGLAAYFHIDTWIPRLIFALPLILALVSGPFDFFWNDWGFWGPKFITGSLGWTLFITYVILWIAVPVAVTASEKLEAKGERVDINSIADTVKEDLKGFQQKAEKWGQEVKQSAQQFGSKAQEFGKEAGEQFKTYTGEASSRVQGSGLGHAIGVIFKALFMLIAGGIAVALFIAVMWVLFGGFNIFPLKAFILEGFKQEVLAWLSLILFLGIPIVAVLTWLIRNIAGVKKNKYIGFAFGTLWTIGLICVIVLSGLIARNFRSHEKVYEDARTLTNTNGRLLVDIKQDKRLYSSDWFGFDADEDWPFYAVSPDTLLISMVRVKVVKSPDSTYHAKLVKMSRGRTPEVARNLAGQINFTPVVENNTLYLPEGFLISRDEKWRSQGVLLILEVPVGKRVTLDRSLDRYEHFDIQVNRRDRYDSDLDREWHWLEYGKEYVMTKDDGPRKVEDMSEGELKKGNFKLKIKDGDTEINAEINTNDSNQKEDHNPNNDYRYKGREERKEKTDSTAKKVAI</sequence>
<feature type="compositionally biased region" description="Basic and acidic residues" evidence="6">
    <location>
        <begin position="679"/>
        <end position="711"/>
    </location>
</feature>
<dbReference type="Pfam" id="PF22571">
    <property type="entry name" value="LiaI-LiaF-TM_PspC"/>
    <property type="match status" value="1"/>
</dbReference>
<dbReference type="AlphaFoldDB" id="A0A4Q7MX58"/>
<gene>
    <name evidence="11" type="ORF">EV199_3684</name>
</gene>
<feature type="region of interest" description="Disordered" evidence="6">
    <location>
        <begin position="78"/>
        <end position="118"/>
    </location>
</feature>
<feature type="compositionally biased region" description="Low complexity" evidence="6">
    <location>
        <begin position="103"/>
        <end position="117"/>
    </location>
</feature>
<accession>A0A4Q7MX58</accession>
<keyword evidence="2" id="KW-1003">Cell membrane</keyword>
<feature type="transmembrane region" description="Helical" evidence="7">
    <location>
        <begin position="216"/>
        <end position="235"/>
    </location>
</feature>
<evidence type="ECO:0000256" key="3">
    <source>
        <dbReference type="ARBA" id="ARBA00022692"/>
    </source>
</evidence>
<evidence type="ECO:0000256" key="2">
    <source>
        <dbReference type="ARBA" id="ARBA00022475"/>
    </source>
</evidence>
<evidence type="ECO:0000256" key="5">
    <source>
        <dbReference type="ARBA" id="ARBA00023136"/>
    </source>
</evidence>
<dbReference type="InterPro" id="IPR007168">
    <property type="entry name" value="Phageshock_PspC_N"/>
</dbReference>
<dbReference type="GO" id="GO:0005886">
    <property type="term" value="C:plasma membrane"/>
    <property type="evidence" value="ECO:0007669"/>
    <property type="project" value="UniProtKB-SubCell"/>
</dbReference>
<comment type="caution">
    <text evidence="11">The sequence shown here is derived from an EMBL/GenBank/DDBJ whole genome shotgun (WGS) entry which is preliminary data.</text>
</comment>
<dbReference type="RefSeq" id="WP_130542249.1">
    <property type="nucleotide sequence ID" value="NZ_CP042431.1"/>
</dbReference>
<dbReference type="InterPro" id="IPR052027">
    <property type="entry name" value="PspC"/>
</dbReference>
<evidence type="ECO:0000313" key="12">
    <source>
        <dbReference type="Proteomes" id="UP000293874"/>
    </source>
</evidence>
<feature type="transmembrane region" description="Helical" evidence="7">
    <location>
        <begin position="399"/>
        <end position="420"/>
    </location>
</feature>
<name>A0A4Q7MX58_9BACT</name>
<proteinExistence type="predicted"/>
<keyword evidence="5 7" id="KW-0472">Membrane</keyword>
<dbReference type="Pfam" id="PF04024">
    <property type="entry name" value="PspC"/>
    <property type="match status" value="2"/>
</dbReference>
<evidence type="ECO:0000256" key="1">
    <source>
        <dbReference type="ARBA" id="ARBA00004162"/>
    </source>
</evidence>
<dbReference type="InterPro" id="IPR054321">
    <property type="entry name" value="PspC-rel_TM"/>
</dbReference>
<keyword evidence="4 7" id="KW-1133">Transmembrane helix</keyword>
<protein>
    <submittedName>
        <fullName evidence="11">Phage shock protein C (PspC) family protein</fullName>
    </submittedName>
</protein>
<feature type="transmembrane region" description="Helical" evidence="7">
    <location>
        <begin position="432"/>
        <end position="455"/>
    </location>
</feature>
<feature type="domain" description="PspC-related ToastRack" evidence="10">
    <location>
        <begin position="515"/>
        <end position="619"/>
    </location>
</feature>
<dbReference type="Proteomes" id="UP000293874">
    <property type="component" value="Unassembled WGS sequence"/>
</dbReference>
<dbReference type="PANTHER" id="PTHR33885:SF3">
    <property type="entry name" value="PHAGE SHOCK PROTEIN C"/>
    <property type="match status" value="1"/>
</dbReference>
<evidence type="ECO:0000256" key="4">
    <source>
        <dbReference type="ARBA" id="ARBA00022989"/>
    </source>
</evidence>
<dbReference type="PANTHER" id="PTHR33885">
    <property type="entry name" value="PHAGE SHOCK PROTEIN C"/>
    <property type="match status" value="1"/>
</dbReference>
<evidence type="ECO:0000313" key="11">
    <source>
        <dbReference type="EMBL" id="RZS71773.1"/>
    </source>
</evidence>
<feature type="domain" description="PspC-related transmembrane region" evidence="9">
    <location>
        <begin position="346"/>
        <end position="459"/>
    </location>
</feature>
<feature type="region of interest" description="Disordered" evidence="6">
    <location>
        <begin position="669"/>
        <end position="711"/>
    </location>
</feature>
<evidence type="ECO:0000259" key="8">
    <source>
        <dbReference type="Pfam" id="PF04024"/>
    </source>
</evidence>
<dbReference type="OrthoDB" id="5772680at2"/>
<feature type="transmembrane region" description="Helical" evidence="7">
    <location>
        <begin position="357"/>
        <end position="379"/>
    </location>
</feature>
<dbReference type="Pfam" id="PF22744">
    <property type="entry name" value="Toast-rack_PspC-Cterm"/>
    <property type="match status" value="1"/>
</dbReference>
<evidence type="ECO:0000256" key="6">
    <source>
        <dbReference type="SAM" id="MobiDB-lite"/>
    </source>
</evidence>
<feature type="transmembrane region" description="Helical" evidence="7">
    <location>
        <begin position="150"/>
        <end position="174"/>
    </location>
</feature>
<reference evidence="11 12" key="1">
    <citation type="submission" date="2019-02" db="EMBL/GenBank/DDBJ databases">
        <title>Genomic Encyclopedia of Type Strains, Phase IV (KMG-IV): sequencing the most valuable type-strain genomes for metagenomic binning, comparative biology and taxonomic classification.</title>
        <authorList>
            <person name="Goeker M."/>
        </authorList>
    </citation>
    <scope>NUCLEOTIDE SEQUENCE [LARGE SCALE GENOMIC DNA]</scope>
    <source>
        <strain evidence="11 12">DSM 18116</strain>
    </source>
</reference>
<feature type="transmembrane region" description="Helical" evidence="7">
    <location>
        <begin position="250"/>
        <end position="271"/>
    </location>
</feature>
<dbReference type="EMBL" id="SGXA01000002">
    <property type="protein sequence ID" value="RZS71773.1"/>
    <property type="molecule type" value="Genomic_DNA"/>
</dbReference>
<evidence type="ECO:0000259" key="9">
    <source>
        <dbReference type="Pfam" id="PF22571"/>
    </source>
</evidence>
<dbReference type="InterPro" id="IPR054319">
    <property type="entry name" value="PspC-rel_ToastRack"/>
</dbReference>